<feature type="compositionally biased region" description="Acidic residues" evidence="3">
    <location>
        <begin position="397"/>
        <end position="406"/>
    </location>
</feature>
<feature type="domain" description="WHIM1" evidence="4">
    <location>
        <begin position="298"/>
        <end position="341"/>
    </location>
</feature>
<feature type="compositionally biased region" description="Basic and acidic residues" evidence="3">
    <location>
        <begin position="407"/>
        <end position="416"/>
    </location>
</feature>
<feature type="non-terminal residue" evidence="6">
    <location>
        <position position="1"/>
    </location>
</feature>
<evidence type="ECO:0000313" key="7">
    <source>
        <dbReference type="Proteomes" id="UP001177209"/>
    </source>
</evidence>
<sequence length="631" mass="70594">SSSSSSSPQYLSRNVVQDVRREHFSFSPRMPVGDFYEERDTPEGLQWVKLSPEEIPSRIQAITGKRGRPRNAEKAKPKEPPAAKRGRGRPPKVKMVDLLSKTDARLLKRLEAQEVLSDEDKLKMSKIKKKMRRKAKNKQKQEAKAPRAKEAKKKSKAKEKKGKPEKGKDKGRPKEKKGKGARKVDKGLLAQRRLEERRRQQLILEEMKKPTEDMCLGDHQPLPAFSRIPGLILPSRAFSNCLTVVEFLQSYGKAALYDPGLPPYCQSLKILGEKVSEISLNRDTVSEILRCFLMAYGAGEGLCDGLRTKPFQALPPEKKAAILAFLVNELNSSALIINEIDKTLENMSNYRKNKWIIEGRLRRLKVALAKKTGRPESEITGLEDGRRRRSSRLTEETGLEMEEEEESRGRKSRREEEADTSASSVPELERQIEKLAKRQMFFRKKLLHSSQTLRAASLGQDRYRRRYWVLPHLGGIFVEGAEGKLGRVSWGDLPARRGPHISPPPPALAVAEPAPQEPPEEKASPHVSLVKEEPVDVPIPSRMNCTASRSRGRPRKSKEELSQHCGPRPPPCQWGPGGVGAPGAEPARPQPVRLPLLAEPDTVVPAQGLRPHPGQQPRQGGRGAPAARGPI</sequence>
<dbReference type="PANTHER" id="PTHR45915:SF5">
    <property type="entry name" value="BROMODOMAIN ADJACENT TO ZINC FINGER DOMAIN PROTEIN 2A"/>
    <property type="match status" value="1"/>
</dbReference>
<keyword evidence="7" id="KW-1185">Reference proteome</keyword>
<dbReference type="InterPro" id="IPR017956">
    <property type="entry name" value="AT_hook_DNA-bd_motif"/>
</dbReference>
<reference evidence="6" key="1">
    <citation type="submission" date="2021-05" db="EMBL/GenBank/DDBJ databases">
        <title>A comprehensive genomic history of the evolution of penguins.</title>
        <authorList>
            <person name="Bi X."/>
        </authorList>
    </citation>
    <scope>NUCLEOTIDE SEQUENCE</scope>
    <source>
        <strain evidence="6">Gentoo_SouthGeorgia</strain>
        <tissue evidence="6">Blood</tissue>
    </source>
</reference>
<evidence type="ECO:0000256" key="3">
    <source>
        <dbReference type="SAM" id="MobiDB-lite"/>
    </source>
</evidence>
<dbReference type="InterPro" id="IPR028942">
    <property type="entry name" value="WHIM1_dom"/>
</dbReference>
<accession>A0AA40GUB8</accession>
<evidence type="ECO:0000256" key="2">
    <source>
        <dbReference type="ARBA" id="ARBA00023242"/>
    </source>
</evidence>
<dbReference type="InterPro" id="IPR028941">
    <property type="entry name" value="WHIM2_dom"/>
</dbReference>
<gene>
    <name evidence="6" type="primary">Baz2a</name>
    <name evidence="6" type="ORF">KCX86_0008992</name>
</gene>
<evidence type="ECO:0000259" key="4">
    <source>
        <dbReference type="Pfam" id="PF15612"/>
    </source>
</evidence>
<dbReference type="Pfam" id="PF15613">
    <property type="entry name" value="WSD"/>
    <property type="match status" value="1"/>
</dbReference>
<protein>
    <submittedName>
        <fullName evidence="6">BAZ2A protein</fullName>
    </submittedName>
</protein>
<feature type="compositionally biased region" description="Basic residues" evidence="3">
    <location>
        <begin position="150"/>
        <end position="161"/>
    </location>
</feature>
<feature type="compositionally biased region" description="Basic and acidic residues" evidence="3">
    <location>
        <begin position="70"/>
        <end position="82"/>
    </location>
</feature>
<dbReference type="SMART" id="SM00384">
    <property type="entry name" value="AT_hook"/>
    <property type="match status" value="3"/>
</dbReference>
<dbReference type="GO" id="GO:0033553">
    <property type="term" value="C:rDNA heterochromatin"/>
    <property type="evidence" value="ECO:0007669"/>
    <property type="project" value="TreeGrafter"/>
</dbReference>
<evidence type="ECO:0000256" key="1">
    <source>
        <dbReference type="ARBA" id="ARBA00004123"/>
    </source>
</evidence>
<dbReference type="AlphaFoldDB" id="A0AA40GUB8"/>
<dbReference type="GO" id="GO:0003677">
    <property type="term" value="F:DNA binding"/>
    <property type="evidence" value="ECO:0007669"/>
    <property type="project" value="InterPro"/>
</dbReference>
<proteinExistence type="predicted"/>
<feature type="compositionally biased region" description="Basic and acidic residues" evidence="3">
    <location>
        <begin position="162"/>
        <end position="172"/>
    </location>
</feature>
<organism evidence="6 7">
    <name type="scientific">Pygoscelis papua</name>
    <name type="common">Gentoo penguin</name>
    <dbReference type="NCBI Taxonomy" id="30457"/>
    <lineage>
        <taxon>Eukaryota</taxon>
        <taxon>Metazoa</taxon>
        <taxon>Chordata</taxon>
        <taxon>Craniata</taxon>
        <taxon>Vertebrata</taxon>
        <taxon>Euteleostomi</taxon>
        <taxon>Archelosauria</taxon>
        <taxon>Archosauria</taxon>
        <taxon>Dinosauria</taxon>
        <taxon>Saurischia</taxon>
        <taxon>Theropoda</taxon>
        <taxon>Coelurosauria</taxon>
        <taxon>Aves</taxon>
        <taxon>Neognathae</taxon>
        <taxon>Neoaves</taxon>
        <taxon>Aequornithes</taxon>
        <taxon>Sphenisciformes</taxon>
        <taxon>Spheniscidae</taxon>
        <taxon>Pygoscelis</taxon>
    </lineage>
</organism>
<feature type="region of interest" description="Disordered" evidence="3">
    <location>
        <begin position="375"/>
        <end position="428"/>
    </location>
</feature>
<feature type="region of interest" description="Disordered" evidence="3">
    <location>
        <begin position="505"/>
        <end position="631"/>
    </location>
</feature>
<comment type="caution">
    <text evidence="6">The sequence shown here is derived from an EMBL/GenBank/DDBJ whole genome shotgun (WGS) entry which is preliminary data.</text>
</comment>
<comment type="subcellular location">
    <subcellularLocation>
        <location evidence="1">Nucleus</location>
    </subcellularLocation>
</comment>
<feature type="compositionally biased region" description="Basic and acidic residues" evidence="3">
    <location>
        <begin position="519"/>
        <end position="534"/>
    </location>
</feature>
<name>A0AA40GUB8_PYGPA</name>
<feature type="compositionally biased region" description="Basic and acidic residues" evidence="3">
    <location>
        <begin position="182"/>
        <end position="191"/>
    </location>
</feature>
<dbReference type="Proteomes" id="UP001177209">
    <property type="component" value="Unassembled WGS sequence"/>
</dbReference>
<feature type="compositionally biased region" description="Basic and acidic residues" evidence="3">
    <location>
        <begin position="110"/>
        <end position="123"/>
    </location>
</feature>
<dbReference type="PANTHER" id="PTHR45915">
    <property type="entry name" value="TRANSCRIPTION INTERMEDIARY FACTOR"/>
    <property type="match status" value="1"/>
</dbReference>
<evidence type="ECO:0000259" key="5">
    <source>
        <dbReference type="Pfam" id="PF15613"/>
    </source>
</evidence>
<dbReference type="EMBL" id="JAHCLZ010009139">
    <property type="protein sequence ID" value="KAK1192118.1"/>
    <property type="molecule type" value="Genomic_DNA"/>
</dbReference>
<feature type="region of interest" description="Disordered" evidence="3">
    <location>
        <begin position="60"/>
        <end position="97"/>
    </location>
</feature>
<dbReference type="GO" id="GO:0005634">
    <property type="term" value="C:nucleus"/>
    <property type="evidence" value="ECO:0007669"/>
    <property type="project" value="UniProtKB-SubCell"/>
</dbReference>
<feature type="compositionally biased region" description="Basic residues" evidence="3">
    <location>
        <begin position="124"/>
        <end position="138"/>
    </location>
</feature>
<keyword evidence="2" id="KW-0539">Nucleus</keyword>
<feature type="compositionally biased region" description="Low complexity" evidence="3">
    <location>
        <begin position="607"/>
        <end position="631"/>
    </location>
</feature>
<dbReference type="Pfam" id="PF15612">
    <property type="entry name" value="WHIM1"/>
    <property type="match status" value="1"/>
</dbReference>
<evidence type="ECO:0000313" key="6">
    <source>
        <dbReference type="EMBL" id="KAK1192118.1"/>
    </source>
</evidence>
<feature type="compositionally biased region" description="Basic and acidic residues" evidence="3">
    <location>
        <begin position="139"/>
        <end position="149"/>
    </location>
</feature>
<feature type="domain" description="WHIM2" evidence="5">
    <location>
        <begin position="454"/>
        <end position="484"/>
    </location>
</feature>
<feature type="region of interest" description="Disordered" evidence="3">
    <location>
        <begin position="110"/>
        <end position="191"/>
    </location>
</feature>
<feature type="non-terminal residue" evidence="6">
    <location>
        <position position="631"/>
    </location>
</feature>